<keyword evidence="2" id="KW-0732">Signal</keyword>
<evidence type="ECO:0000313" key="4">
    <source>
        <dbReference type="Proteomes" id="UP000095192"/>
    </source>
</evidence>
<comment type="caution">
    <text evidence="3">The sequence shown here is derived from an EMBL/GenBank/DDBJ whole genome shotgun (WGS) entry which is preliminary data.</text>
</comment>
<sequence length="307" mass="32629">MISSSYVVASLLLQFDAFALAHANGVSLDHTDVSTATTAASSVGATKELGLPTGIVARFTLGGDRGYEVPINLGPRSDDPSPRRDVVNSAVKGVLPETTSVVSQLIDRLLLAAGARTPMEHEQRQLEVQLEKQRNKGEARMPQIGIEYDMAFGLDAEAPALSAAQGSTVSTYGSSKNKNTSTFEPSPIALELTEGVDPWRNPRLPYDQDEVLLKSQAMLKDPLLDTHAVLEGTQGPLEALEGIVDVSGLLSENRDLTSKDLHAIVSALKLPLLVGFSVAEGEGNRNSPATQNMGERGASELSEDTPE</sequence>
<name>A0A1D3CSU3_9EIME</name>
<dbReference type="VEuPathDB" id="ToxoDB:LOC34618844"/>
<reference evidence="3 4" key="1">
    <citation type="journal article" date="2016" name="BMC Genomics">
        <title>Comparative genomics reveals Cyclospora cayetanensis possesses coccidia-like metabolism and invasion components but unique surface antigens.</title>
        <authorList>
            <person name="Liu S."/>
            <person name="Wang L."/>
            <person name="Zheng H."/>
            <person name="Xu Z."/>
            <person name="Roellig D.M."/>
            <person name="Li N."/>
            <person name="Frace M.A."/>
            <person name="Tang K."/>
            <person name="Arrowood M.J."/>
            <person name="Moss D.M."/>
            <person name="Zhang L."/>
            <person name="Feng Y."/>
            <person name="Xiao L."/>
        </authorList>
    </citation>
    <scope>NUCLEOTIDE SEQUENCE [LARGE SCALE GENOMIC DNA]</scope>
    <source>
        <strain evidence="3 4">CHN_HEN01</strain>
    </source>
</reference>
<dbReference type="AlphaFoldDB" id="A0A1D3CSU3"/>
<protein>
    <submittedName>
        <fullName evidence="3">Uncharacterized protein</fullName>
    </submittedName>
</protein>
<dbReference type="Proteomes" id="UP000095192">
    <property type="component" value="Unassembled WGS sequence"/>
</dbReference>
<feature type="compositionally biased region" description="Polar residues" evidence="1">
    <location>
        <begin position="284"/>
        <end position="293"/>
    </location>
</feature>
<organism evidence="3 4">
    <name type="scientific">Cyclospora cayetanensis</name>
    <dbReference type="NCBI Taxonomy" id="88456"/>
    <lineage>
        <taxon>Eukaryota</taxon>
        <taxon>Sar</taxon>
        <taxon>Alveolata</taxon>
        <taxon>Apicomplexa</taxon>
        <taxon>Conoidasida</taxon>
        <taxon>Coccidia</taxon>
        <taxon>Eucoccidiorida</taxon>
        <taxon>Eimeriorina</taxon>
        <taxon>Eimeriidae</taxon>
        <taxon>Cyclospora</taxon>
    </lineage>
</organism>
<gene>
    <name evidence="3" type="ORF">cyc_01921</name>
</gene>
<evidence type="ECO:0000256" key="2">
    <source>
        <dbReference type="SAM" id="SignalP"/>
    </source>
</evidence>
<keyword evidence="4" id="KW-1185">Reference proteome</keyword>
<feature type="chain" id="PRO_5008913879" evidence="2">
    <location>
        <begin position="24"/>
        <end position="307"/>
    </location>
</feature>
<dbReference type="EMBL" id="JROU02002087">
    <property type="protein sequence ID" value="OEH74252.1"/>
    <property type="molecule type" value="Genomic_DNA"/>
</dbReference>
<evidence type="ECO:0000256" key="1">
    <source>
        <dbReference type="SAM" id="MobiDB-lite"/>
    </source>
</evidence>
<feature type="signal peptide" evidence="2">
    <location>
        <begin position="1"/>
        <end position="23"/>
    </location>
</feature>
<accession>A0A1D3CSU3</accession>
<dbReference type="InParanoid" id="A0A1D3CSU3"/>
<dbReference type="VEuPathDB" id="ToxoDB:cyc_01921"/>
<feature type="region of interest" description="Disordered" evidence="1">
    <location>
        <begin position="280"/>
        <end position="307"/>
    </location>
</feature>
<evidence type="ECO:0000313" key="3">
    <source>
        <dbReference type="EMBL" id="OEH74252.1"/>
    </source>
</evidence>
<proteinExistence type="predicted"/>